<dbReference type="InterPro" id="IPR051011">
    <property type="entry name" value="Metal_resp_trans_reg"/>
</dbReference>
<keyword evidence="6" id="KW-1185">Reference proteome</keyword>
<dbReference type="SUPFAM" id="SSF46785">
    <property type="entry name" value="Winged helix' DNA-binding domain"/>
    <property type="match status" value="1"/>
</dbReference>
<evidence type="ECO:0000256" key="1">
    <source>
        <dbReference type="ARBA" id="ARBA00023015"/>
    </source>
</evidence>
<dbReference type="PANTHER" id="PTHR43132:SF6">
    <property type="entry name" value="HTH-TYPE TRANSCRIPTIONAL REPRESSOR CZRA"/>
    <property type="match status" value="1"/>
</dbReference>
<reference evidence="5 6" key="1">
    <citation type="submission" date="2024-03" db="EMBL/GenBank/DDBJ databases">
        <title>Whole genome sequencing of Streptomyces racemochromogenes, to identify antimicrobial biosynthetic gene clusters.</title>
        <authorList>
            <person name="Suryawanshi P."/>
            <person name="Krishnaraj P.U."/>
            <person name="Arun Y.P."/>
            <person name="Suryawanshi M.P."/>
            <person name="Rakshit O."/>
        </authorList>
    </citation>
    <scope>NUCLEOTIDE SEQUENCE [LARGE SCALE GENOMIC DNA]</scope>
    <source>
        <strain evidence="5 6">AUDT626</strain>
    </source>
</reference>
<keyword evidence="3" id="KW-0804">Transcription</keyword>
<feature type="domain" description="HTH arsR-type" evidence="4">
    <location>
        <begin position="251"/>
        <end position="325"/>
    </location>
</feature>
<proteinExistence type="predicted"/>
<comment type="caution">
    <text evidence="5">The sequence shown here is derived from an EMBL/GenBank/DDBJ whole genome shotgun (WGS) entry which is preliminary data.</text>
</comment>
<keyword evidence="2" id="KW-0238">DNA-binding</keyword>
<dbReference type="SMART" id="SM00418">
    <property type="entry name" value="HTH_ARSR"/>
    <property type="match status" value="1"/>
</dbReference>
<accession>A0ABW7PII4</accession>
<dbReference type="Proteomes" id="UP001610631">
    <property type="component" value="Unassembled WGS sequence"/>
</dbReference>
<dbReference type="Gene3D" id="1.10.10.10">
    <property type="entry name" value="Winged helix-like DNA-binding domain superfamily/Winged helix DNA-binding domain"/>
    <property type="match status" value="1"/>
</dbReference>
<dbReference type="CDD" id="cd00090">
    <property type="entry name" value="HTH_ARSR"/>
    <property type="match status" value="1"/>
</dbReference>
<sequence>MGEVRFGVHDVGGIRFAISPLWETAASFRAASDPGRYAVHLPWIKRAVALWEDRGLAGRIAPLHELASWPAWPDFVTPAPRCPLAGFEEELAVLAATAPERVRAGAAAAGGRAPGAPYGQRLAQEPASALAELTDALRAWWEAAVAPSWPRIRSVLEADVAYRTRQLAEDGIHEVFTRLHPSLSWTGDRLVSADLPAAGLDLGGTGLTLAPSAFAARCHLLAAPGPTPPAAVYPSRAVGTLWERRDASGDGLARLLGRSRARLLLLTTSPATTTQLAARCGLSLGAVSQHLAVLRDAGLVTGHRYRREVHYTASDLGTALLDRASGPAPAP</sequence>
<dbReference type="InterPro" id="IPR036390">
    <property type="entry name" value="WH_DNA-bd_sf"/>
</dbReference>
<dbReference type="PANTHER" id="PTHR43132">
    <property type="entry name" value="ARSENICAL RESISTANCE OPERON REPRESSOR ARSR-RELATED"/>
    <property type="match status" value="1"/>
</dbReference>
<evidence type="ECO:0000259" key="4">
    <source>
        <dbReference type="SMART" id="SM00418"/>
    </source>
</evidence>
<dbReference type="InterPro" id="IPR036388">
    <property type="entry name" value="WH-like_DNA-bd_sf"/>
</dbReference>
<dbReference type="InterPro" id="IPR045981">
    <property type="entry name" value="DUF5937"/>
</dbReference>
<dbReference type="InterPro" id="IPR011991">
    <property type="entry name" value="ArsR-like_HTH"/>
</dbReference>
<dbReference type="Pfam" id="PF12840">
    <property type="entry name" value="HTH_20"/>
    <property type="match status" value="1"/>
</dbReference>
<dbReference type="RefSeq" id="WP_395511920.1">
    <property type="nucleotide sequence ID" value="NZ_JBBDHD010000074.1"/>
</dbReference>
<protein>
    <submittedName>
        <fullName evidence="5">DUF5937 family protein</fullName>
    </submittedName>
</protein>
<evidence type="ECO:0000256" key="2">
    <source>
        <dbReference type="ARBA" id="ARBA00023125"/>
    </source>
</evidence>
<evidence type="ECO:0000313" key="6">
    <source>
        <dbReference type="Proteomes" id="UP001610631"/>
    </source>
</evidence>
<dbReference type="Pfam" id="PF19361">
    <property type="entry name" value="DUF5937"/>
    <property type="match status" value="1"/>
</dbReference>
<gene>
    <name evidence="5" type="ORF">WDV06_24440</name>
</gene>
<organism evidence="5 6">
    <name type="scientific">Streptomyces racemochromogenes</name>
    <dbReference type="NCBI Taxonomy" id="67353"/>
    <lineage>
        <taxon>Bacteria</taxon>
        <taxon>Bacillati</taxon>
        <taxon>Actinomycetota</taxon>
        <taxon>Actinomycetes</taxon>
        <taxon>Kitasatosporales</taxon>
        <taxon>Streptomycetaceae</taxon>
        <taxon>Streptomyces</taxon>
    </lineage>
</organism>
<keyword evidence="1" id="KW-0805">Transcription regulation</keyword>
<dbReference type="EMBL" id="JBBDHD010000074">
    <property type="protein sequence ID" value="MFH7598217.1"/>
    <property type="molecule type" value="Genomic_DNA"/>
</dbReference>
<dbReference type="InterPro" id="IPR001845">
    <property type="entry name" value="HTH_ArsR_DNA-bd_dom"/>
</dbReference>
<name>A0ABW7PII4_9ACTN</name>
<evidence type="ECO:0000256" key="3">
    <source>
        <dbReference type="ARBA" id="ARBA00023163"/>
    </source>
</evidence>
<evidence type="ECO:0000313" key="5">
    <source>
        <dbReference type="EMBL" id="MFH7598217.1"/>
    </source>
</evidence>